<dbReference type="Proteomes" id="UP001500620">
    <property type="component" value="Unassembled WGS sequence"/>
</dbReference>
<name>A0ABP8CWZ1_9ACTN</name>
<feature type="region of interest" description="Disordered" evidence="3">
    <location>
        <begin position="1"/>
        <end position="22"/>
    </location>
</feature>
<dbReference type="SUPFAM" id="SSF52540">
    <property type="entry name" value="P-loop containing nucleoside triphosphate hydrolases"/>
    <property type="match status" value="1"/>
</dbReference>
<dbReference type="Gene3D" id="3.40.50.300">
    <property type="entry name" value="P-loop containing nucleotide triphosphate hydrolases"/>
    <property type="match status" value="1"/>
</dbReference>
<dbReference type="InterPro" id="IPR027417">
    <property type="entry name" value="P-loop_NTPase"/>
</dbReference>
<keyword evidence="6" id="KW-1185">Reference proteome</keyword>
<dbReference type="PROSITE" id="PS50893">
    <property type="entry name" value="ABC_TRANSPORTER_2"/>
    <property type="match status" value="1"/>
</dbReference>
<sequence>MTTTRVPSAGGDAPDTKGQQQPVLSGRGLVKTFGRVVGLDGVDIDLYPGEVLGVIGDNGAGKSTLIKCLTGALVPDAGELLLDGRTVHFKRPQDAREAGIETVYQTLAVAPALDIASNLYLGRERRRPGLLGSLLRMLDKKGMRNDAGKALSDLGIGTLQNMAQPVETLSGGQRQAVAVARAAAFGSKVIVLDEPTAALGVKESNQVLRMIGEVRARGLPVILISHNMPHVFEVADRIHIQRLGRCAAVITPDSHTMSEAVAIMTGATTLAETPGRTAT</sequence>
<dbReference type="InterPro" id="IPR003439">
    <property type="entry name" value="ABC_transporter-like_ATP-bd"/>
</dbReference>
<dbReference type="GO" id="GO:0005524">
    <property type="term" value="F:ATP binding"/>
    <property type="evidence" value="ECO:0007669"/>
    <property type="project" value="UniProtKB-KW"/>
</dbReference>
<proteinExistence type="predicted"/>
<gene>
    <name evidence="5" type="ORF">GCM10022255_007460</name>
</gene>
<evidence type="ECO:0000259" key="4">
    <source>
        <dbReference type="PROSITE" id="PS50893"/>
    </source>
</evidence>
<evidence type="ECO:0000256" key="2">
    <source>
        <dbReference type="ARBA" id="ARBA00022840"/>
    </source>
</evidence>
<dbReference type="CDD" id="cd03216">
    <property type="entry name" value="ABC_Carb_Monos_I"/>
    <property type="match status" value="1"/>
</dbReference>
<feature type="domain" description="ABC transporter" evidence="4">
    <location>
        <begin position="24"/>
        <end position="268"/>
    </location>
</feature>
<evidence type="ECO:0000256" key="1">
    <source>
        <dbReference type="ARBA" id="ARBA00022741"/>
    </source>
</evidence>
<dbReference type="PANTHER" id="PTHR43790">
    <property type="entry name" value="CARBOHYDRATE TRANSPORT ATP-BINDING PROTEIN MG119-RELATED"/>
    <property type="match status" value="1"/>
</dbReference>
<keyword evidence="2 5" id="KW-0067">ATP-binding</keyword>
<comment type="caution">
    <text evidence="5">The sequence shown here is derived from an EMBL/GenBank/DDBJ whole genome shotgun (WGS) entry which is preliminary data.</text>
</comment>
<dbReference type="InterPro" id="IPR003593">
    <property type="entry name" value="AAA+_ATPase"/>
</dbReference>
<evidence type="ECO:0000313" key="5">
    <source>
        <dbReference type="EMBL" id="GAA4244438.1"/>
    </source>
</evidence>
<evidence type="ECO:0000256" key="3">
    <source>
        <dbReference type="SAM" id="MobiDB-lite"/>
    </source>
</evidence>
<accession>A0ABP8CWZ1</accession>
<dbReference type="PROSITE" id="PS00211">
    <property type="entry name" value="ABC_TRANSPORTER_1"/>
    <property type="match status" value="1"/>
</dbReference>
<keyword evidence="1" id="KW-0547">Nucleotide-binding</keyword>
<evidence type="ECO:0000313" key="6">
    <source>
        <dbReference type="Proteomes" id="UP001500620"/>
    </source>
</evidence>
<dbReference type="PANTHER" id="PTHR43790:SF8">
    <property type="entry name" value="SUGAR ABC TRANSPORTER ATP-BINDING PROTEIN"/>
    <property type="match status" value="1"/>
</dbReference>
<dbReference type="EMBL" id="BAABAT010000002">
    <property type="protein sequence ID" value="GAA4244438.1"/>
    <property type="molecule type" value="Genomic_DNA"/>
</dbReference>
<dbReference type="InterPro" id="IPR050107">
    <property type="entry name" value="ABC_carbohydrate_import_ATPase"/>
</dbReference>
<dbReference type="SMART" id="SM00382">
    <property type="entry name" value="AAA"/>
    <property type="match status" value="1"/>
</dbReference>
<dbReference type="Pfam" id="PF00005">
    <property type="entry name" value="ABC_tran"/>
    <property type="match status" value="1"/>
</dbReference>
<organism evidence="5 6">
    <name type="scientific">Dactylosporangium darangshiense</name>
    <dbReference type="NCBI Taxonomy" id="579108"/>
    <lineage>
        <taxon>Bacteria</taxon>
        <taxon>Bacillati</taxon>
        <taxon>Actinomycetota</taxon>
        <taxon>Actinomycetes</taxon>
        <taxon>Micromonosporales</taxon>
        <taxon>Micromonosporaceae</taxon>
        <taxon>Dactylosporangium</taxon>
    </lineage>
</organism>
<protein>
    <submittedName>
        <fullName evidence="5">ATP-binding cassette domain-containing protein</fullName>
    </submittedName>
</protein>
<reference evidence="6" key="1">
    <citation type="journal article" date="2019" name="Int. J. Syst. Evol. Microbiol.">
        <title>The Global Catalogue of Microorganisms (GCM) 10K type strain sequencing project: providing services to taxonomists for standard genome sequencing and annotation.</title>
        <authorList>
            <consortium name="The Broad Institute Genomics Platform"/>
            <consortium name="The Broad Institute Genome Sequencing Center for Infectious Disease"/>
            <person name="Wu L."/>
            <person name="Ma J."/>
        </authorList>
    </citation>
    <scope>NUCLEOTIDE SEQUENCE [LARGE SCALE GENOMIC DNA]</scope>
    <source>
        <strain evidence="6">JCM 17441</strain>
    </source>
</reference>
<dbReference type="RefSeq" id="WP_345121210.1">
    <property type="nucleotide sequence ID" value="NZ_BAABAT010000002.1"/>
</dbReference>
<dbReference type="InterPro" id="IPR017871">
    <property type="entry name" value="ABC_transporter-like_CS"/>
</dbReference>